<keyword evidence="1" id="KW-0677">Repeat</keyword>
<evidence type="ECO:0000259" key="3">
    <source>
        <dbReference type="Pfam" id="PF24883"/>
    </source>
</evidence>
<dbReference type="InterPro" id="IPR027417">
    <property type="entry name" value="P-loop_NTPase"/>
</dbReference>
<dbReference type="EMBL" id="AWSO01001457">
    <property type="protein sequence ID" value="ESK83764.1"/>
    <property type="molecule type" value="Genomic_DNA"/>
</dbReference>
<dbReference type="PANTHER" id="PTHR10039:SF14">
    <property type="entry name" value="NACHT DOMAIN-CONTAINING PROTEIN"/>
    <property type="match status" value="1"/>
</dbReference>
<dbReference type="SUPFAM" id="SSF52540">
    <property type="entry name" value="P-loop containing nucleoside triphosphate hydrolases"/>
    <property type="match status" value="1"/>
</dbReference>
<keyword evidence="5" id="KW-1185">Reference proteome</keyword>
<proteinExistence type="predicted"/>
<name>V2XWI8_MONRO</name>
<gene>
    <name evidence="4" type="ORF">Moror_2067</name>
</gene>
<reference evidence="4 5" key="1">
    <citation type="journal article" date="2014" name="BMC Genomics">
        <title>Genome and secretome analysis of the hemibiotrophic fungal pathogen, Moniliophthora roreri, which causes frosty pod rot disease of cacao: mechanisms of the biotrophic and necrotrophic phases.</title>
        <authorList>
            <person name="Meinhardt L.W."/>
            <person name="Costa G.G.L."/>
            <person name="Thomazella D.P.T."/>
            <person name="Teixeira P.J.P.L."/>
            <person name="Carazzolle M.F."/>
            <person name="Schuster S.C."/>
            <person name="Carlson J.E."/>
            <person name="Guiltinan M.J."/>
            <person name="Mieczkowski P."/>
            <person name="Farmer A."/>
            <person name="Ramaraj T."/>
            <person name="Crozier J."/>
            <person name="Davis R.E."/>
            <person name="Shao J."/>
            <person name="Melnick R.L."/>
            <person name="Pereira G.A.G."/>
            <person name="Bailey B.A."/>
        </authorList>
    </citation>
    <scope>NUCLEOTIDE SEQUENCE [LARGE SCALE GENOMIC DNA]</scope>
    <source>
        <strain evidence="4 5">MCA 2997</strain>
    </source>
</reference>
<dbReference type="OrthoDB" id="4760524at2759"/>
<dbReference type="Pfam" id="PF24883">
    <property type="entry name" value="NPHP3_N"/>
    <property type="match status" value="1"/>
</dbReference>
<evidence type="ECO:0000313" key="4">
    <source>
        <dbReference type="EMBL" id="ESK83764.1"/>
    </source>
</evidence>
<dbReference type="AlphaFoldDB" id="V2XWI8"/>
<dbReference type="InterPro" id="IPR056884">
    <property type="entry name" value="NPHP3-like_N"/>
</dbReference>
<sequence length="770" mass="87755">MFSNGQGFRIHGEQYNDHQSSDSVDPLQLLWHAIQDLGENHISETHHPLALSQCHPETYREVLDILQNWINSPKPEERIFWLYGPAGAGKSAIAQTIVENGRRKGYLASSFFFSRADPKRNTPKLLFLSIAYELANFIPELREPIREEINRDPAVLQASLDEQFQKLIVGPCRLDECDTSQEQQHILSIIGKRLPKHVPFRFLVYGRPEPPIREVFDTAKEFCSSLRRVALDETFKAGRDIQTFLTNEFKRIRKDPRNAHIQFPTPWPAPAIVDKLVQKAHGQLIYAATAIKFIDEEHSNPCAQLEHVLYPVVPHPNLDSDSPFYDLDVLYHQILSSRPQRSKLRDIVRALLLIQQGKGTMSCPTPRRIEALLSLNEGEVVTTLHGMHSILDIRGPSNRIRIRHASFGDFLRDARRSGYFFVGNEQNQHGFLACRFLHAIDHYSSVCDGNEDRLPPAQREVFSVALRNWASHCSSSNLDDDVLNALRKVNFTISIGFHIRDHLCARIMSAIEILFQRLQADPDVHVDITRRFADYRRGFRVAVQQPDVPTAIVCQILDIAATEISRALVPHPTFRVTELQTLKRTNPEISNVFQPEHFQVISIGNACGCTQLKAITNKSSLPCTEPASVDVYHVQLSVSMRAFARNAMRDRQWDSVPLTLDAQVECGLIMLLNICGPCPELLDFIPPLLSEIGSKTDRVGVFRWLLSFPLEYTLQTFPLIKKVLEVQCEQIESRIVLRFREGPAIDTHFHGLQGPNVNFARTRTKPTMWR</sequence>
<evidence type="ECO:0000256" key="1">
    <source>
        <dbReference type="ARBA" id="ARBA00022737"/>
    </source>
</evidence>
<organism evidence="4 5">
    <name type="scientific">Moniliophthora roreri (strain MCA 2997)</name>
    <name type="common">Cocoa frosty pod rot fungus</name>
    <name type="synonym">Crinipellis roreri</name>
    <dbReference type="NCBI Taxonomy" id="1381753"/>
    <lineage>
        <taxon>Eukaryota</taxon>
        <taxon>Fungi</taxon>
        <taxon>Dikarya</taxon>
        <taxon>Basidiomycota</taxon>
        <taxon>Agaricomycotina</taxon>
        <taxon>Agaricomycetes</taxon>
        <taxon>Agaricomycetidae</taxon>
        <taxon>Agaricales</taxon>
        <taxon>Marasmiineae</taxon>
        <taxon>Marasmiaceae</taxon>
        <taxon>Moniliophthora</taxon>
    </lineage>
</organism>
<protein>
    <submittedName>
        <fullName evidence="4">Nwd2</fullName>
    </submittedName>
</protein>
<accession>V2XWI8</accession>
<dbReference type="Gene3D" id="3.40.50.300">
    <property type="entry name" value="P-loop containing nucleotide triphosphate hydrolases"/>
    <property type="match status" value="1"/>
</dbReference>
<feature type="compositionally biased region" description="Basic and acidic residues" evidence="2">
    <location>
        <begin position="10"/>
        <end position="20"/>
    </location>
</feature>
<feature type="region of interest" description="Disordered" evidence="2">
    <location>
        <begin position="1"/>
        <end position="21"/>
    </location>
</feature>
<feature type="domain" description="Nephrocystin 3-like N-terminal" evidence="3">
    <location>
        <begin position="66"/>
        <end position="207"/>
    </location>
</feature>
<dbReference type="Proteomes" id="UP000017559">
    <property type="component" value="Unassembled WGS sequence"/>
</dbReference>
<dbReference type="PANTHER" id="PTHR10039">
    <property type="entry name" value="AMELOGENIN"/>
    <property type="match status" value="1"/>
</dbReference>
<dbReference type="STRING" id="1381753.V2XWI8"/>
<dbReference type="HOGENOM" id="CLU_000288_6_10_1"/>
<comment type="caution">
    <text evidence="4">The sequence shown here is derived from an EMBL/GenBank/DDBJ whole genome shotgun (WGS) entry which is preliminary data.</text>
</comment>
<evidence type="ECO:0000256" key="2">
    <source>
        <dbReference type="SAM" id="MobiDB-lite"/>
    </source>
</evidence>
<evidence type="ECO:0000313" key="5">
    <source>
        <dbReference type="Proteomes" id="UP000017559"/>
    </source>
</evidence>
<dbReference type="KEGG" id="mrr:Moror_2067"/>